<dbReference type="EMBL" id="CAJJDM010000066">
    <property type="protein sequence ID" value="CAD8080902.1"/>
    <property type="molecule type" value="Genomic_DNA"/>
</dbReference>
<evidence type="ECO:0000256" key="1">
    <source>
        <dbReference type="SAM" id="Phobius"/>
    </source>
</evidence>
<keyword evidence="1" id="KW-0472">Membrane</keyword>
<gene>
    <name evidence="2" type="ORF">PPRIM_AZ9-3.1.T0640222</name>
</gene>
<dbReference type="AlphaFoldDB" id="A0A8S1MNI8"/>
<feature type="transmembrane region" description="Helical" evidence="1">
    <location>
        <begin position="56"/>
        <end position="78"/>
    </location>
</feature>
<feature type="transmembrane region" description="Helical" evidence="1">
    <location>
        <begin position="20"/>
        <end position="44"/>
    </location>
</feature>
<dbReference type="OMA" id="VIHQYIK"/>
<organism evidence="2 3">
    <name type="scientific">Paramecium primaurelia</name>
    <dbReference type="NCBI Taxonomy" id="5886"/>
    <lineage>
        <taxon>Eukaryota</taxon>
        <taxon>Sar</taxon>
        <taxon>Alveolata</taxon>
        <taxon>Ciliophora</taxon>
        <taxon>Intramacronucleata</taxon>
        <taxon>Oligohymenophorea</taxon>
        <taxon>Peniculida</taxon>
        <taxon>Parameciidae</taxon>
        <taxon>Paramecium</taxon>
    </lineage>
</organism>
<keyword evidence="1" id="KW-1133">Transmembrane helix</keyword>
<reference evidence="2" key="1">
    <citation type="submission" date="2021-01" db="EMBL/GenBank/DDBJ databases">
        <authorList>
            <consortium name="Genoscope - CEA"/>
            <person name="William W."/>
        </authorList>
    </citation>
    <scope>NUCLEOTIDE SEQUENCE</scope>
</reference>
<accession>A0A8S1MNI8</accession>
<name>A0A8S1MNI8_PARPR</name>
<comment type="caution">
    <text evidence="2">The sequence shown here is derived from an EMBL/GenBank/DDBJ whole genome shotgun (WGS) entry which is preliminary data.</text>
</comment>
<proteinExistence type="predicted"/>
<evidence type="ECO:0000313" key="2">
    <source>
        <dbReference type="EMBL" id="CAD8080902.1"/>
    </source>
</evidence>
<dbReference type="Proteomes" id="UP000688137">
    <property type="component" value="Unassembled WGS sequence"/>
</dbReference>
<sequence length="153" mass="18174">MSEEESTDGKFDYLKAKYVFRFPFTVTALKWGFGLGTFFVIHQYIKSRDGMASMRWFIWGNVLTTLPIWGFFMMKYSFYSSALRKFESEQSRQYEIQGLTRVYLANKMGIDPECSDEDLLKEYQKKSEKIKEKYNLLDELLVGVDFSQFEFPK</sequence>
<protein>
    <submittedName>
        <fullName evidence="2">Uncharacterized protein</fullName>
    </submittedName>
</protein>
<keyword evidence="3" id="KW-1185">Reference proteome</keyword>
<keyword evidence="1" id="KW-0812">Transmembrane</keyword>
<evidence type="ECO:0000313" key="3">
    <source>
        <dbReference type="Proteomes" id="UP000688137"/>
    </source>
</evidence>